<feature type="transmembrane region" description="Helical" evidence="5">
    <location>
        <begin position="68"/>
        <end position="85"/>
    </location>
</feature>
<reference evidence="7 8" key="1">
    <citation type="submission" date="2021-08" db="EMBL/GenBank/DDBJ databases">
        <title>Thermococcus onnuriiensis IOH2.</title>
        <authorList>
            <person name="Park Y.-J."/>
        </authorList>
    </citation>
    <scope>NUCLEOTIDE SEQUENCE [LARGE SCALE GENOMIC DNA]</scope>
    <source>
        <strain evidence="7 8">IOH2</strain>
    </source>
</reference>
<feature type="transmembrane region" description="Helical" evidence="5">
    <location>
        <begin position="124"/>
        <end position="145"/>
    </location>
</feature>
<evidence type="ECO:0000313" key="7">
    <source>
        <dbReference type="EMBL" id="USG99190.1"/>
    </source>
</evidence>
<keyword evidence="4 5" id="KW-0472">Membrane</keyword>
<feature type="transmembrane region" description="Helical" evidence="5">
    <location>
        <begin position="181"/>
        <end position="201"/>
    </location>
</feature>
<accession>A0A9E7M870</accession>
<dbReference type="EMBL" id="CP080572">
    <property type="protein sequence ID" value="USG99190.1"/>
    <property type="molecule type" value="Genomic_DNA"/>
</dbReference>
<dbReference type="KEGG" id="thei:K1720_06480"/>
<dbReference type="PANTHER" id="PTHR32322">
    <property type="entry name" value="INNER MEMBRANE TRANSPORTER"/>
    <property type="match status" value="1"/>
</dbReference>
<evidence type="ECO:0000313" key="8">
    <source>
        <dbReference type="Proteomes" id="UP001056425"/>
    </source>
</evidence>
<organism evidence="7 8">
    <name type="scientific">Thermococcus argininiproducens</name>
    <dbReference type="NCBI Taxonomy" id="2866384"/>
    <lineage>
        <taxon>Archaea</taxon>
        <taxon>Methanobacteriati</taxon>
        <taxon>Methanobacteriota</taxon>
        <taxon>Thermococci</taxon>
        <taxon>Thermococcales</taxon>
        <taxon>Thermococcaceae</taxon>
        <taxon>Thermococcus</taxon>
    </lineage>
</organism>
<dbReference type="PANTHER" id="PTHR32322:SF2">
    <property type="entry name" value="EAMA DOMAIN-CONTAINING PROTEIN"/>
    <property type="match status" value="1"/>
</dbReference>
<feature type="transmembrane region" description="Helical" evidence="5">
    <location>
        <begin position="213"/>
        <end position="232"/>
    </location>
</feature>
<feature type="transmembrane region" description="Helical" evidence="5">
    <location>
        <begin position="91"/>
        <end position="117"/>
    </location>
</feature>
<feature type="transmembrane region" description="Helical" evidence="5">
    <location>
        <begin position="38"/>
        <end position="56"/>
    </location>
</feature>
<keyword evidence="8" id="KW-1185">Reference proteome</keyword>
<evidence type="ECO:0000256" key="5">
    <source>
        <dbReference type="SAM" id="Phobius"/>
    </source>
</evidence>
<evidence type="ECO:0000256" key="3">
    <source>
        <dbReference type="ARBA" id="ARBA00022989"/>
    </source>
</evidence>
<dbReference type="Proteomes" id="UP001056425">
    <property type="component" value="Chromosome"/>
</dbReference>
<name>A0A9E7M870_9EURY</name>
<evidence type="ECO:0000256" key="4">
    <source>
        <dbReference type="ARBA" id="ARBA00023136"/>
    </source>
</evidence>
<feature type="domain" description="EamA" evidence="6">
    <location>
        <begin position="10"/>
        <end position="139"/>
    </location>
</feature>
<dbReference type="AlphaFoldDB" id="A0A9E7M870"/>
<evidence type="ECO:0000256" key="2">
    <source>
        <dbReference type="ARBA" id="ARBA00022692"/>
    </source>
</evidence>
<dbReference type="Gene3D" id="1.10.3730.20">
    <property type="match status" value="1"/>
</dbReference>
<dbReference type="InterPro" id="IPR000620">
    <property type="entry name" value="EamA_dom"/>
</dbReference>
<feature type="transmembrane region" description="Helical" evidence="5">
    <location>
        <begin position="7"/>
        <end position="26"/>
    </location>
</feature>
<comment type="subcellular location">
    <subcellularLocation>
        <location evidence="1">Membrane</location>
        <topology evidence="1">Multi-pass membrane protein</topology>
    </subcellularLocation>
</comment>
<keyword evidence="3 5" id="KW-1133">Transmembrane helix</keyword>
<feature type="transmembrane region" description="Helical" evidence="5">
    <location>
        <begin position="151"/>
        <end position="169"/>
    </location>
</feature>
<evidence type="ECO:0000256" key="1">
    <source>
        <dbReference type="ARBA" id="ARBA00004141"/>
    </source>
</evidence>
<dbReference type="InterPro" id="IPR050638">
    <property type="entry name" value="AA-Vitamin_Transporters"/>
</dbReference>
<gene>
    <name evidence="7" type="ORF">K1720_06480</name>
</gene>
<dbReference type="SUPFAM" id="SSF103481">
    <property type="entry name" value="Multidrug resistance efflux transporter EmrE"/>
    <property type="match status" value="1"/>
</dbReference>
<dbReference type="RefSeq" id="WP_251947820.1">
    <property type="nucleotide sequence ID" value="NZ_CP080572.1"/>
</dbReference>
<dbReference type="GeneID" id="72777977"/>
<keyword evidence="2 5" id="KW-0812">Transmembrane</keyword>
<dbReference type="InterPro" id="IPR037185">
    <property type="entry name" value="EmrE-like"/>
</dbReference>
<evidence type="ECO:0000259" key="6">
    <source>
        <dbReference type="Pfam" id="PF00892"/>
    </source>
</evidence>
<protein>
    <submittedName>
        <fullName evidence="7">EamA family transporter</fullName>
    </submittedName>
</protein>
<sequence length="251" mass="28150">MKRIYSLAEALLVTFLWSTSYVLIKIGLKDINPLAFAAYRYLLGSSILLLFVLCSSNISMPAITSKRVLWFFILGFTGYFIAQGLQFVGLYYLPAITVTFILNLTPIFVVILSILFLKETPSAIQIVGITLVILGVKIFFTESVLVFNERIGILITLVSGIGWAMYMILMRHYLRENHESVISLTAISMGVGALMLLGVTASSGYSTMPSLKTWGIILILSIVNTAFAFVLWNHALKYLKAYEHQYFRIQC</sequence>
<dbReference type="GO" id="GO:0016020">
    <property type="term" value="C:membrane"/>
    <property type="evidence" value="ECO:0007669"/>
    <property type="project" value="UniProtKB-SubCell"/>
</dbReference>
<dbReference type="Pfam" id="PF00892">
    <property type="entry name" value="EamA"/>
    <property type="match status" value="2"/>
</dbReference>
<feature type="domain" description="EamA" evidence="6">
    <location>
        <begin position="151"/>
        <end position="242"/>
    </location>
</feature>
<proteinExistence type="predicted"/>